<dbReference type="PANTHER" id="PTHR43297">
    <property type="entry name" value="OLIGOPEPTIDE TRANSPORT ATP-BINDING PROTEIN APPD"/>
    <property type="match status" value="1"/>
</dbReference>
<evidence type="ECO:0000313" key="15">
    <source>
        <dbReference type="EMBL" id="QSG15282.1"/>
    </source>
</evidence>
<dbReference type="InterPro" id="IPR003439">
    <property type="entry name" value="ABC_transporter-like_ATP-bd"/>
</dbReference>
<feature type="domain" description="ABC transporter" evidence="14">
    <location>
        <begin position="8"/>
        <end position="259"/>
    </location>
</feature>
<keyword evidence="16" id="KW-1185">Reference proteome</keyword>
<dbReference type="PROSITE" id="PS50893">
    <property type="entry name" value="ABC_TRANSPORTER_2"/>
    <property type="match status" value="1"/>
</dbReference>
<dbReference type="GO" id="GO:0015833">
    <property type="term" value="P:peptide transport"/>
    <property type="evidence" value="ECO:0007669"/>
    <property type="project" value="InterPro"/>
</dbReference>
<dbReference type="CDD" id="cd03257">
    <property type="entry name" value="ABC_NikE_OppD_transporters"/>
    <property type="match status" value="1"/>
</dbReference>
<dbReference type="PROSITE" id="PS00211">
    <property type="entry name" value="ABC_TRANSPORTER_1"/>
    <property type="match status" value="1"/>
</dbReference>
<dbReference type="EC" id="7.2.2.11" evidence="10"/>
<keyword evidence="5" id="KW-0067">ATP-binding</keyword>
<dbReference type="FunFam" id="3.40.50.300:FF:000016">
    <property type="entry name" value="Oligopeptide ABC transporter ATP-binding component"/>
    <property type="match status" value="1"/>
</dbReference>
<dbReference type="GO" id="GO:0016887">
    <property type="term" value="F:ATP hydrolysis activity"/>
    <property type="evidence" value="ECO:0007669"/>
    <property type="project" value="InterPro"/>
</dbReference>
<organism evidence="15 16">
    <name type="scientific">Halapricum desulfuricans</name>
    <dbReference type="NCBI Taxonomy" id="2841257"/>
    <lineage>
        <taxon>Archaea</taxon>
        <taxon>Methanobacteriati</taxon>
        <taxon>Methanobacteriota</taxon>
        <taxon>Stenosarchaea group</taxon>
        <taxon>Halobacteria</taxon>
        <taxon>Halobacteriales</taxon>
        <taxon>Haloarculaceae</taxon>
        <taxon>Halapricum</taxon>
    </lineage>
</organism>
<dbReference type="GO" id="GO:0005886">
    <property type="term" value="C:plasma membrane"/>
    <property type="evidence" value="ECO:0007669"/>
    <property type="project" value="UniProtKB-SubCell"/>
</dbReference>
<sequence>MTDSDTILSVQNLQTVFYTDRETIRAVDSISFDVKRGETVGIVGESGSGKSVTARSIMGLIDSPGRVRSESSIRFNGKELTELSDAEYRSVRGSGIGMVFQDPQQSLNPVYTVGNQIRESLKVNRGITGPEATEEATKLLEAVGIPDPKRRLDEYPHEFSGGMRQRAVIAMMLACDPEFLICDEPTTALDVTIQAQILDLLKDLQAERGLSILFITHDMGVIADIADRVNVMYAGQIVEQAPVEELFANPKHPYTEALIDSIPGEQSRKEGLETIEGEVPTPNEPASYCRFAPRCPKAFDACDNVPPQHVSVNDEHDHTAACLLYPDGESEEERVRQHTEIADDEHRGDEA</sequence>
<keyword evidence="3" id="KW-1003">Cell membrane</keyword>
<reference evidence="15 16" key="1">
    <citation type="submission" date="2020-11" db="EMBL/GenBank/DDBJ databases">
        <title>Carbohydrate-dependent, anaerobic sulfur respiration: A novel catabolism in halophilic archaea.</title>
        <authorList>
            <person name="Sorokin D.Y."/>
            <person name="Messina E."/>
            <person name="Smedile F."/>
            <person name="La Cono V."/>
            <person name="Hallsworth J.E."/>
            <person name="Yakimov M.M."/>
        </authorList>
    </citation>
    <scope>NUCLEOTIDE SEQUENCE [LARGE SCALE GENOMIC DNA]</scope>
    <source>
        <strain evidence="15 16">HSR-Est</strain>
    </source>
</reference>
<proteinExistence type="predicted"/>
<evidence type="ECO:0000256" key="13">
    <source>
        <dbReference type="SAM" id="MobiDB-lite"/>
    </source>
</evidence>
<evidence type="ECO:0000256" key="2">
    <source>
        <dbReference type="ARBA" id="ARBA00022448"/>
    </source>
</evidence>
<dbReference type="EMBL" id="CP064791">
    <property type="protein sequence ID" value="QSG15282.1"/>
    <property type="molecule type" value="Genomic_DNA"/>
</dbReference>
<feature type="region of interest" description="Disordered" evidence="13">
    <location>
        <begin position="327"/>
        <end position="351"/>
    </location>
</feature>
<evidence type="ECO:0000256" key="10">
    <source>
        <dbReference type="ARBA" id="ARBA00039098"/>
    </source>
</evidence>
<keyword evidence="2" id="KW-0813">Transport</keyword>
<dbReference type="Gene3D" id="3.40.50.300">
    <property type="entry name" value="P-loop containing nucleotide triphosphate hydrolases"/>
    <property type="match status" value="1"/>
</dbReference>
<dbReference type="InterPro" id="IPR027417">
    <property type="entry name" value="P-loop_NTPase"/>
</dbReference>
<comment type="catalytic activity">
    <reaction evidence="12">
        <text>Ni(2+)(out) + ATP + H2O = Ni(2+)(in) + ADP + phosphate + H(+)</text>
        <dbReference type="Rhea" id="RHEA:15557"/>
        <dbReference type="ChEBI" id="CHEBI:15377"/>
        <dbReference type="ChEBI" id="CHEBI:15378"/>
        <dbReference type="ChEBI" id="CHEBI:30616"/>
        <dbReference type="ChEBI" id="CHEBI:43474"/>
        <dbReference type="ChEBI" id="CHEBI:49786"/>
        <dbReference type="ChEBI" id="CHEBI:456216"/>
        <dbReference type="EC" id="7.2.2.11"/>
    </reaction>
    <physiologicalReaction direction="left-to-right" evidence="12">
        <dbReference type="Rhea" id="RHEA:15558"/>
    </physiologicalReaction>
</comment>
<dbReference type="Pfam" id="PF08352">
    <property type="entry name" value="oligo_HPY"/>
    <property type="match status" value="1"/>
</dbReference>
<gene>
    <name evidence="15" type="primary">dppD</name>
    <name evidence="15" type="ORF">HSEST_1760</name>
</gene>
<dbReference type="InterPro" id="IPR050388">
    <property type="entry name" value="ABC_Ni/Peptide_Import"/>
</dbReference>
<dbReference type="NCBIfam" id="TIGR01727">
    <property type="entry name" value="oligo_HPY"/>
    <property type="match status" value="1"/>
</dbReference>
<name>A0A897NR55_9EURY</name>
<dbReference type="GO" id="GO:0015413">
    <property type="term" value="F:ABC-type nickel transporter activity"/>
    <property type="evidence" value="ECO:0007669"/>
    <property type="project" value="UniProtKB-EC"/>
</dbReference>
<dbReference type="SMART" id="SM00382">
    <property type="entry name" value="AAA"/>
    <property type="match status" value="1"/>
</dbReference>
<dbReference type="InterPro" id="IPR003593">
    <property type="entry name" value="AAA+_ATPase"/>
</dbReference>
<feature type="compositionally biased region" description="Basic and acidic residues" evidence="13">
    <location>
        <begin position="333"/>
        <end position="351"/>
    </location>
</feature>
<dbReference type="Pfam" id="PF00005">
    <property type="entry name" value="ABC_tran"/>
    <property type="match status" value="1"/>
</dbReference>
<evidence type="ECO:0000313" key="16">
    <source>
        <dbReference type="Proteomes" id="UP000663292"/>
    </source>
</evidence>
<keyword evidence="7" id="KW-0406">Ion transport</keyword>
<evidence type="ECO:0000256" key="1">
    <source>
        <dbReference type="ARBA" id="ARBA00004202"/>
    </source>
</evidence>
<evidence type="ECO:0000256" key="5">
    <source>
        <dbReference type="ARBA" id="ARBA00022840"/>
    </source>
</evidence>
<dbReference type="SUPFAM" id="SSF52540">
    <property type="entry name" value="P-loop containing nucleoside triphosphate hydrolases"/>
    <property type="match status" value="1"/>
</dbReference>
<dbReference type="InterPro" id="IPR017871">
    <property type="entry name" value="ABC_transporter-like_CS"/>
</dbReference>
<evidence type="ECO:0000256" key="8">
    <source>
        <dbReference type="ARBA" id="ARBA00023136"/>
    </source>
</evidence>
<evidence type="ECO:0000256" key="11">
    <source>
        <dbReference type="ARBA" id="ARBA00044143"/>
    </source>
</evidence>
<keyword evidence="6" id="KW-1278">Translocase</keyword>
<evidence type="ECO:0000256" key="12">
    <source>
        <dbReference type="ARBA" id="ARBA00048610"/>
    </source>
</evidence>
<dbReference type="Proteomes" id="UP000663292">
    <property type="component" value="Chromosome"/>
</dbReference>
<dbReference type="AlphaFoldDB" id="A0A897NR55"/>
<evidence type="ECO:0000256" key="6">
    <source>
        <dbReference type="ARBA" id="ARBA00022967"/>
    </source>
</evidence>
<evidence type="ECO:0000256" key="4">
    <source>
        <dbReference type="ARBA" id="ARBA00022741"/>
    </source>
</evidence>
<keyword evidence="4" id="KW-0547">Nucleotide-binding</keyword>
<protein>
    <recommendedName>
        <fullName evidence="11">Nickel import system ATP-binding protein NikD</fullName>
        <ecNumber evidence="10">7.2.2.11</ecNumber>
    </recommendedName>
</protein>
<dbReference type="InterPro" id="IPR013563">
    <property type="entry name" value="Oligopep_ABC_C"/>
</dbReference>
<accession>A0A897NR55</accession>
<evidence type="ECO:0000256" key="7">
    <source>
        <dbReference type="ARBA" id="ARBA00023065"/>
    </source>
</evidence>
<dbReference type="PANTHER" id="PTHR43297:SF13">
    <property type="entry name" value="NICKEL ABC TRANSPORTER, ATP-BINDING PROTEIN"/>
    <property type="match status" value="1"/>
</dbReference>
<evidence type="ECO:0000259" key="14">
    <source>
        <dbReference type="PROSITE" id="PS50893"/>
    </source>
</evidence>
<comment type="subunit">
    <text evidence="9">The complex is composed of two ATP-binding proteins (NikD and NikE), two transmembrane proteins (NikB and NikC) and a solute-binding protein (NikA).</text>
</comment>
<evidence type="ECO:0000256" key="3">
    <source>
        <dbReference type="ARBA" id="ARBA00022475"/>
    </source>
</evidence>
<comment type="subcellular location">
    <subcellularLocation>
        <location evidence="1">Cell membrane</location>
        <topology evidence="1">Peripheral membrane protein</topology>
    </subcellularLocation>
</comment>
<evidence type="ECO:0000256" key="9">
    <source>
        <dbReference type="ARBA" id="ARBA00038669"/>
    </source>
</evidence>
<keyword evidence="8" id="KW-0472">Membrane</keyword>
<dbReference type="GO" id="GO:0005524">
    <property type="term" value="F:ATP binding"/>
    <property type="evidence" value="ECO:0007669"/>
    <property type="project" value="UniProtKB-KW"/>
</dbReference>